<organism evidence="1">
    <name type="scientific">Anguilla anguilla</name>
    <name type="common">European freshwater eel</name>
    <name type="synonym">Muraena anguilla</name>
    <dbReference type="NCBI Taxonomy" id="7936"/>
    <lineage>
        <taxon>Eukaryota</taxon>
        <taxon>Metazoa</taxon>
        <taxon>Chordata</taxon>
        <taxon>Craniata</taxon>
        <taxon>Vertebrata</taxon>
        <taxon>Euteleostomi</taxon>
        <taxon>Actinopterygii</taxon>
        <taxon>Neopterygii</taxon>
        <taxon>Teleostei</taxon>
        <taxon>Anguilliformes</taxon>
        <taxon>Anguillidae</taxon>
        <taxon>Anguilla</taxon>
    </lineage>
</organism>
<reference evidence="1" key="1">
    <citation type="submission" date="2014-11" db="EMBL/GenBank/DDBJ databases">
        <authorList>
            <person name="Amaro Gonzalez C."/>
        </authorList>
    </citation>
    <scope>NUCLEOTIDE SEQUENCE</scope>
</reference>
<accession>A0A0E9S1G7</accession>
<protein>
    <submittedName>
        <fullName evidence="1">Uncharacterized protein</fullName>
    </submittedName>
</protein>
<dbReference type="EMBL" id="GBXM01073525">
    <property type="protein sequence ID" value="JAH35052.1"/>
    <property type="molecule type" value="Transcribed_RNA"/>
</dbReference>
<name>A0A0E9S1G7_ANGAN</name>
<proteinExistence type="predicted"/>
<sequence>MRSPSLFLRPVTVSHKSP</sequence>
<dbReference type="AlphaFoldDB" id="A0A0E9S1G7"/>
<reference evidence="1" key="2">
    <citation type="journal article" date="2015" name="Fish Shellfish Immunol.">
        <title>Early steps in the European eel (Anguilla anguilla)-Vibrio vulnificus interaction in the gills: Role of the RtxA13 toxin.</title>
        <authorList>
            <person name="Callol A."/>
            <person name="Pajuelo D."/>
            <person name="Ebbesson L."/>
            <person name="Teles M."/>
            <person name="MacKenzie S."/>
            <person name="Amaro C."/>
        </authorList>
    </citation>
    <scope>NUCLEOTIDE SEQUENCE</scope>
</reference>
<evidence type="ECO:0000313" key="1">
    <source>
        <dbReference type="EMBL" id="JAH35052.1"/>
    </source>
</evidence>
<dbReference type="EMBL" id="GBXM01066352">
    <property type="protein sequence ID" value="JAH42225.1"/>
    <property type="molecule type" value="Transcribed_RNA"/>
</dbReference>